<evidence type="ECO:0000256" key="1">
    <source>
        <dbReference type="SAM" id="MobiDB-lite"/>
    </source>
</evidence>
<gene>
    <name evidence="2" type="ORF">DVH24_000253</name>
</gene>
<proteinExistence type="predicted"/>
<evidence type="ECO:0000313" key="2">
    <source>
        <dbReference type="EMBL" id="RXH88654.1"/>
    </source>
</evidence>
<comment type="caution">
    <text evidence="2">The sequence shown here is derived from an EMBL/GenBank/DDBJ whole genome shotgun (WGS) entry which is preliminary data.</text>
</comment>
<reference evidence="2 3" key="1">
    <citation type="submission" date="2018-10" db="EMBL/GenBank/DDBJ databases">
        <title>A high-quality apple genome assembly.</title>
        <authorList>
            <person name="Hu J."/>
        </authorList>
    </citation>
    <scope>NUCLEOTIDE SEQUENCE [LARGE SCALE GENOMIC DNA]</scope>
    <source>
        <strain evidence="3">cv. HFTH1</strain>
        <tissue evidence="2">Young leaf</tissue>
    </source>
</reference>
<sequence length="130" mass="14779">MPTVGLEPTTTRYRLVCKWDRTGQDGTERRGSKDTLGWKQGGRRRRRRGYNFVFHGYETSHSRGVRWNKNSPKIHPMEQRVPPILGAPNNEATELPTHVVHMLPFNKNLDGMNEKLTAGGKSAKKISLSP</sequence>
<dbReference type="AlphaFoldDB" id="A0A498J2W0"/>
<feature type="compositionally biased region" description="Basic and acidic residues" evidence="1">
    <location>
        <begin position="22"/>
        <end position="33"/>
    </location>
</feature>
<accession>A0A498J2W0</accession>
<evidence type="ECO:0000313" key="3">
    <source>
        <dbReference type="Proteomes" id="UP000290289"/>
    </source>
</evidence>
<keyword evidence="3" id="KW-1185">Reference proteome</keyword>
<name>A0A498J2W0_MALDO</name>
<dbReference type="Proteomes" id="UP000290289">
    <property type="component" value="Chromosome 9"/>
</dbReference>
<feature type="region of interest" description="Disordered" evidence="1">
    <location>
        <begin position="70"/>
        <end position="90"/>
    </location>
</feature>
<feature type="region of interest" description="Disordered" evidence="1">
    <location>
        <begin position="22"/>
        <end position="42"/>
    </location>
</feature>
<dbReference type="EMBL" id="RDQH01000335">
    <property type="protein sequence ID" value="RXH88654.1"/>
    <property type="molecule type" value="Genomic_DNA"/>
</dbReference>
<protein>
    <submittedName>
        <fullName evidence="2">Uncharacterized protein</fullName>
    </submittedName>
</protein>
<organism evidence="2 3">
    <name type="scientific">Malus domestica</name>
    <name type="common">Apple</name>
    <name type="synonym">Pyrus malus</name>
    <dbReference type="NCBI Taxonomy" id="3750"/>
    <lineage>
        <taxon>Eukaryota</taxon>
        <taxon>Viridiplantae</taxon>
        <taxon>Streptophyta</taxon>
        <taxon>Embryophyta</taxon>
        <taxon>Tracheophyta</taxon>
        <taxon>Spermatophyta</taxon>
        <taxon>Magnoliopsida</taxon>
        <taxon>eudicotyledons</taxon>
        <taxon>Gunneridae</taxon>
        <taxon>Pentapetalae</taxon>
        <taxon>rosids</taxon>
        <taxon>fabids</taxon>
        <taxon>Rosales</taxon>
        <taxon>Rosaceae</taxon>
        <taxon>Amygdaloideae</taxon>
        <taxon>Maleae</taxon>
        <taxon>Malus</taxon>
    </lineage>
</organism>